<dbReference type="Proteomes" id="UP000585258">
    <property type="component" value="Unassembled WGS sequence"/>
</dbReference>
<proteinExistence type="predicted"/>
<dbReference type="InterPro" id="IPR055166">
    <property type="entry name" value="Transc_reg_Sar_Rot_HTH"/>
</dbReference>
<evidence type="ECO:0000313" key="8">
    <source>
        <dbReference type="EMBL" id="SDP12089.1"/>
    </source>
</evidence>
<dbReference type="AlphaFoldDB" id="A0A1H0Q635"/>
<dbReference type="Pfam" id="PF22381">
    <property type="entry name" value="Staph_reg_Sar_Rot"/>
    <property type="match status" value="1"/>
</dbReference>
<dbReference type="EMBL" id="FNJM01000002">
    <property type="protein sequence ID" value="SDP12089.1"/>
    <property type="molecule type" value="Genomic_DNA"/>
</dbReference>
<dbReference type="GO" id="GO:0003677">
    <property type="term" value="F:DNA binding"/>
    <property type="evidence" value="ECO:0007669"/>
    <property type="project" value="UniProtKB-KW"/>
</dbReference>
<dbReference type="RefSeq" id="WP_089966935.1">
    <property type="nucleotide sequence ID" value="NZ_FNJM01000002.1"/>
</dbReference>
<dbReference type="GO" id="GO:0005737">
    <property type="term" value="C:cytoplasm"/>
    <property type="evidence" value="ECO:0007669"/>
    <property type="project" value="UniProtKB-SubCell"/>
</dbReference>
<dbReference type="GO" id="GO:0006950">
    <property type="term" value="P:response to stress"/>
    <property type="evidence" value="ECO:0007669"/>
    <property type="project" value="TreeGrafter"/>
</dbReference>
<dbReference type="InterPro" id="IPR000835">
    <property type="entry name" value="HTH_MarR-typ"/>
</dbReference>
<keyword evidence="4 8" id="KW-0238">DNA-binding</keyword>
<keyword evidence="3" id="KW-0805">Transcription regulation</keyword>
<evidence type="ECO:0000256" key="5">
    <source>
        <dbReference type="ARBA" id="ARBA00023163"/>
    </source>
</evidence>
<dbReference type="SUPFAM" id="SSF46785">
    <property type="entry name" value="Winged helix' DNA-binding domain"/>
    <property type="match status" value="1"/>
</dbReference>
<evidence type="ECO:0000256" key="4">
    <source>
        <dbReference type="ARBA" id="ARBA00023125"/>
    </source>
</evidence>
<dbReference type="Gene3D" id="1.10.10.10">
    <property type="entry name" value="Winged helix-like DNA-binding domain superfamily/Winged helix DNA-binding domain"/>
    <property type="match status" value="1"/>
</dbReference>
<keyword evidence="2" id="KW-0963">Cytoplasm</keyword>
<evidence type="ECO:0000313" key="10">
    <source>
        <dbReference type="Proteomes" id="UP000585258"/>
    </source>
</evidence>
<sequence length="143" mass="16803">MDRYENIKLDNQLCFSLYAASREIIKLYKPLLDKYNLTYTQYVAMLVLWEEEKITFKQIGQKLHLDSGTLTPVLKKLEGMELIKRYRDVKDDRSVIVELTQKARLLKDEIVEVPHQIYCKVGATEGEIKKIKIAVDELLNRIK</sequence>
<dbReference type="PANTHER" id="PTHR33164:SF5">
    <property type="entry name" value="ORGANIC HYDROPEROXIDE RESISTANCE TRANSCRIPTIONAL REGULATOR"/>
    <property type="match status" value="1"/>
</dbReference>
<reference evidence="7 10" key="2">
    <citation type="submission" date="2020-08" db="EMBL/GenBank/DDBJ databases">
        <title>Clostridia isolated from Swiss meat.</title>
        <authorList>
            <person name="Wambui J."/>
            <person name="Stevens M.J.A."/>
            <person name="Stephan R."/>
        </authorList>
    </citation>
    <scope>NUCLEOTIDE SEQUENCE [LARGE SCALE GENOMIC DNA]</scope>
    <source>
        <strain evidence="7 10">CM001</strain>
    </source>
</reference>
<name>A0A1H0Q635_9CLOT</name>
<dbReference type="InterPro" id="IPR036388">
    <property type="entry name" value="WH-like_DNA-bd_sf"/>
</dbReference>
<dbReference type="PROSITE" id="PS50995">
    <property type="entry name" value="HTH_MARR_2"/>
    <property type="match status" value="1"/>
</dbReference>
<keyword evidence="9" id="KW-1185">Reference proteome</keyword>
<evidence type="ECO:0000256" key="3">
    <source>
        <dbReference type="ARBA" id="ARBA00023015"/>
    </source>
</evidence>
<evidence type="ECO:0000256" key="2">
    <source>
        <dbReference type="ARBA" id="ARBA00022490"/>
    </source>
</evidence>
<organism evidence="8 9">
    <name type="scientific">Clostridium gasigenes</name>
    <dbReference type="NCBI Taxonomy" id="94869"/>
    <lineage>
        <taxon>Bacteria</taxon>
        <taxon>Bacillati</taxon>
        <taxon>Bacillota</taxon>
        <taxon>Clostridia</taxon>
        <taxon>Eubacteriales</taxon>
        <taxon>Clostridiaceae</taxon>
        <taxon>Clostridium</taxon>
    </lineage>
</organism>
<dbReference type="InterPro" id="IPR036390">
    <property type="entry name" value="WH_DNA-bd_sf"/>
</dbReference>
<dbReference type="FunFam" id="1.10.10.10:FF:000163">
    <property type="entry name" value="MarR family transcriptional regulator"/>
    <property type="match status" value="1"/>
</dbReference>
<dbReference type="Proteomes" id="UP000198597">
    <property type="component" value="Unassembled WGS sequence"/>
</dbReference>
<dbReference type="GO" id="GO:0003700">
    <property type="term" value="F:DNA-binding transcription factor activity"/>
    <property type="evidence" value="ECO:0007669"/>
    <property type="project" value="InterPro"/>
</dbReference>
<dbReference type="SMART" id="SM00347">
    <property type="entry name" value="HTH_MARR"/>
    <property type="match status" value="1"/>
</dbReference>
<evidence type="ECO:0000256" key="1">
    <source>
        <dbReference type="ARBA" id="ARBA00004496"/>
    </source>
</evidence>
<evidence type="ECO:0000313" key="9">
    <source>
        <dbReference type="Proteomes" id="UP000198597"/>
    </source>
</evidence>
<gene>
    <name evidence="7" type="ORF">H7E68_01040</name>
    <name evidence="8" type="ORF">SAMN04488529_102197</name>
</gene>
<comment type="subcellular location">
    <subcellularLocation>
        <location evidence="1">Cytoplasm</location>
    </subcellularLocation>
</comment>
<dbReference type="PANTHER" id="PTHR33164">
    <property type="entry name" value="TRANSCRIPTIONAL REGULATOR, MARR FAMILY"/>
    <property type="match status" value="1"/>
</dbReference>
<evidence type="ECO:0000313" key="7">
    <source>
        <dbReference type="EMBL" id="MBB6713315.1"/>
    </source>
</evidence>
<dbReference type="EMBL" id="JACKWY010000001">
    <property type="protein sequence ID" value="MBB6713315.1"/>
    <property type="molecule type" value="Genomic_DNA"/>
</dbReference>
<reference evidence="8 9" key="1">
    <citation type="submission" date="2016-10" db="EMBL/GenBank/DDBJ databases">
        <authorList>
            <person name="de Groot N.N."/>
        </authorList>
    </citation>
    <scope>NUCLEOTIDE SEQUENCE [LARGE SCALE GENOMIC DNA]</scope>
    <source>
        <strain evidence="8 9">DSM 12272</strain>
    </source>
</reference>
<dbReference type="STRING" id="94869.SAMN04488529_102197"/>
<feature type="domain" description="HTH marR-type" evidence="6">
    <location>
        <begin position="10"/>
        <end position="140"/>
    </location>
</feature>
<evidence type="ECO:0000259" key="6">
    <source>
        <dbReference type="PROSITE" id="PS50995"/>
    </source>
</evidence>
<dbReference type="OrthoDB" id="9806864at2"/>
<protein>
    <submittedName>
        <fullName evidence="8">DNA-binding transcriptional regulator, MarR family</fullName>
    </submittedName>
    <submittedName>
        <fullName evidence="7">MarR family transcriptional regulator</fullName>
    </submittedName>
</protein>
<keyword evidence="5" id="KW-0804">Transcription</keyword>
<dbReference type="InterPro" id="IPR039422">
    <property type="entry name" value="MarR/SlyA-like"/>
</dbReference>
<accession>A0A1H0Q635</accession>